<gene>
    <name evidence="2" type="ORF">WN51_13298</name>
</gene>
<organism evidence="2 3">
    <name type="scientific">Melipona quadrifasciata</name>
    <dbReference type="NCBI Taxonomy" id="166423"/>
    <lineage>
        <taxon>Eukaryota</taxon>
        <taxon>Metazoa</taxon>
        <taxon>Ecdysozoa</taxon>
        <taxon>Arthropoda</taxon>
        <taxon>Hexapoda</taxon>
        <taxon>Insecta</taxon>
        <taxon>Pterygota</taxon>
        <taxon>Neoptera</taxon>
        <taxon>Endopterygota</taxon>
        <taxon>Hymenoptera</taxon>
        <taxon>Apocrita</taxon>
        <taxon>Aculeata</taxon>
        <taxon>Apoidea</taxon>
        <taxon>Anthophila</taxon>
        <taxon>Apidae</taxon>
        <taxon>Melipona</taxon>
    </lineage>
</organism>
<sequence length="139" mass="16407">MTLHILTWLSQKYLRTPHVLCSFEPSNTLLARKYCNTLKETKLFYQGFQYFTSKQFHAMTIYDKIDNTFFLCESLEPCRWMDAKISLGKNRPVRYQCTAMERLFSDFLYNTRSACTRRDPPPPGVAPPLKAKFSHDFDE</sequence>
<evidence type="ECO:0000313" key="2">
    <source>
        <dbReference type="EMBL" id="KOX75257.1"/>
    </source>
</evidence>
<dbReference type="AlphaFoldDB" id="A0A0M9A1G9"/>
<proteinExistence type="predicted"/>
<dbReference type="Proteomes" id="UP000053105">
    <property type="component" value="Unassembled WGS sequence"/>
</dbReference>
<keyword evidence="3" id="KW-1185">Reference proteome</keyword>
<evidence type="ECO:0000313" key="3">
    <source>
        <dbReference type="Proteomes" id="UP000053105"/>
    </source>
</evidence>
<name>A0A0M9A1G9_9HYME</name>
<evidence type="ECO:0000256" key="1">
    <source>
        <dbReference type="SAM" id="MobiDB-lite"/>
    </source>
</evidence>
<protein>
    <submittedName>
        <fullName evidence="2">Uncharacterized protein</fullName>
    </submittedName>
</protein>
<reference evidence="2 3" key="1">
    <citation type="submission" date="2015-07" db="EMBL/GenBank/DDBJ databases">
        <title>The genome of Melipona quadrifasciata.</title>
        <authorList>
            <person name="Pan H."/>
            <person name="Kapheim K."/>
        </authorList>
    </citation>
    <scope>NUCLEOTIDE SEQUENCE [LARGE SCALE GENOMIC DNA]</scope>
    <source>
        <strain evidence="2">0111107301</strain>
        <tissue evidence="2">Whole body</tissue>
    </source>
</reference>
<feature type="region of interest" description="Disordered" evidence="1">
    <location>
        <begin position="118"/>
        <end position="139"/>
    </location>
</feature>
<dbReference type="OrthoDB" id="10443352at2759"/>
<dbReference type="EMBL" id="KQ435768">
    <property type="protein sequence ID" value="KOX75257.1"/>
    <property type="molecule type" value="Genomic_DNA"/>
</dbReference>
<accession>A0A0M9A1G9</accession>